<sequence length="117" mass="12843">MTVFQLLLIAVIAIGAIFALRLLSGDRSLAVKRMLAILFAVCAVLAILFPQLLTWVANLFGIGRGADLLLYVFVLASLVFALISVRTRARQDARVTELARSVALMEARLSERQDEGR</sequence>
<organism evidence="2 3">
    <name type="scientific">Leucobacter ruminantium</name>
    <dbReference type="NCBI Taxonomy" id="1289170"/>
    <lineage>
        <taxon>Bacteria</taxon>
        <taxon>Bacillati</taxon>
        <taxon>Actinomycetota</taxon>
        <taxon>Actinomycetes</taxon>
        <taxon>Micrococcales</taxon>
        <taxon>Microbacteriaceae</taxon>
        <taxon>Leucobacter</taxon>
    </lineage>
</organism>
<evidence type="ECO:0000256" key="1">
    <source>
        <dbReference type="SAM" id="Phobius"/>
    </source>
</evidence>
<proteinExistence type="predicted"/>
<reference evidence="2" key="1">
    <citation type="submission" date="2021-03" db="EMBL/GenBank/DDBJ databases">
        <title>Leucobacter chromiisoli sp. nov., isolated from chromium-containing soil of chemical plant.</title>
        <authorList>
            <person name="Xu Z."/>
        </authorList>
    </citation>
    <scope>NUCLEOTIDE SEQUENCE</scope>
    <source>
        <strain evidence="2">A2</strain>
    </source>
</reference>
<name>A0A939RZJ0_9MICO</name>
<dbReference type="Proteomes" id="UP000664398">
    <property type="component" value="Unassembled WGS sequence"/>
</dbReference>
<evidence type="ECO:0000313" key="2">
    <source>
        <dbReference type="EMBL" id="MBO1805539.1"/>
    </source>
</evidence>
<feature type="transmembrane region" description="Helical" evidence="1">
    <location>
        <begin position="6"/>
        <end position="23"/>
    </location>
</feature>
<dbReference type="Pfam" id="PF10066">
    <property type="entry name" value="DUF2304"/>
    <property type="match status" value="1"/>
</dbReference>
<keyword evidence="1" id="KW-0812">Transmembrane</keyword>
<evidence type="ECO:0000313" key="3">
    <source>
        <dbReference type="Proteomes" id="UP000664398"/>
    </source>
</evidence>
<comment type="caution">
    <text evidence="2">The sequence shown here is derived from an EMBL/GenBank/DDBJ whole genome shotgun (WGS) entry which is preliminary data.</text>
</comment>
<dbReference type="RefSeq" id="WP_208046016.1">
    <property type="nucleotide sequence ID" value="NZ_JAGDYL010000015.1"/>
</dbReference>
<keyword evidence="1" id="KW-0472">Membrane</keyword>
<gene>
    <name evidence="2" type="ORF">J4H91_09440</name>
</gene>
<dbReference type="EMBL" id="JAGDYL010000015">
    <property type="protein sequence ID" value="MBO1805539.1"/>
    <property type="molecule type" value="Genomic_DNA"/>
</dbReference>
<protein>
    <submittedName>
        <fullName evidence="2">DUF2304 domain-containing protein</fullName>
    </submittedName>
</protein>
<keyword evidence="1" id="KW-1133">Transmembrane helix</keyword>
<accession>A0A939RZJ0</accession>
<keyword evidence="3" id="KW-1185">Reference proteome</keyword>
<dbReference type="InterPro" id="IPR019277">
    <property type="entry name" value="DUF2304"/>
</dbReference>
<feature type="transmembrane region" description="Helical" evidence="1">
    <location>
        <begin position="35"/>
        <end position="56"/>
    </location>
</feature>
<dbReference type="AlphaFoldDB" id="A0A939RZJ0"/>
<feature type="transmembrane region" description="Helical" evidence="1">
    <location>
        <begin position="68"/>
        <end position="85"/>
    </location>
</feature>